<organism evidence="6 7">
    <name type="scientific">Noviherbaspirillum saxi</name>
    <dbReference type="NCBI Taxonomy" id="2320863"/>
    <lineage>
        <taxon>Bacteria</taxon>
        <taxon>Pseudomonadati</taxon>
        <taxon>Pseudomonadota</taxon>
        <taxon>Betaproteobacteria</taxon>
        <taxon>Burkholderiales</taxon>
        <taxon>Oxalobacteraceae</taxon>
        <taxon>Noviherbaspirillum</taxon>
    </lineage>
</organism>
<feature type="domain" description="HTH lysR-type" evidence="5">
    <location>
        <begin position="7"/>
        <end position="64"/>
    </location>
</feature>
<keyword evidence="7" id="KW-1185">Reference proteome</keyword>
<dbReference type="FunFam" id="1.10.10.10:FF:000001">
    <property type="entry name" value="LysR family transcriptional regulator"/>
    <property type="match status" value="1"/>
</dbReference>
<dbReference type="PANTHER" id="PTHR30537">
    <property type="entry name" value="HTH-TYPE TRANSCRIPTIONAL REGULATOR"/>
    <property type="match status" value="1"/>
</dbReference>
<dbReference type="SUPFAM" id="SSF46785">
    <property type="entry name" value="Winged helix' DNA-binding domain"/>
    <property type="match status" value="1"/>
</dbReference>
<evidence type="ECO:0000313" key="7">
    <source>
        <dbReference type="Proteomes" id="UP000265955"/>
    </source>
</evidence>
<dbReference type="InterPro" id="IPR005119">
    <property type="entry name" value="LysR_subst-bd"/>
</dbReference>
<dbReference type="CDD" id="cd08422">
    <property type="entry name" value="PBP2_CrgA_like"/>
    <property type="match status" value="1"/>
</dbReference>
<dbReference type="RefSeq" id="WP_119767232.1">
    <property type="nucleotide sequence ID" value="NZ_QYUO01000001.1"/>
</dbReference>
<keyword evidence="2" id="KW-0805">Transcription regulation</keyword>
<dbReference type="Gene3D" id="3.40.190.290">
    <property type="match status" value="1"/>
</dbReference>
<sequence length="304" mass="32833">MSILGQLDLNSLLVFDAVVECGSFTAAAERLGIAKAKVSIQIGRLEAHLGTSLFHRTTRQVTLTDTGRALHADCQPLLQGLQSAVAQVEKDGQPSGPLSGTLRLTSSVDHAVLSLAPALARFAALHPKLQIDLRAGDAVADLVGEGIDVAIRLGWLRDSSLRAVKLGEFAQYVMASPAYLKRSRHPKRPEDLATMEWLALSLLPTPLTWKFASQQGEICSVQVKSRIRVNSPGALRALLRHGAGISVLDQQAAEEGMKAGYLVRVLPDWSLPRGGVYAVTPPGRHMPPKVRSFIGFYREFLALP</sequence>
<keyword evidence="3" id="KW-0238">DNA-binding</keyword>
<evidence type="ECO:0000256" key="4">
    <source>
        <dbReference type="ARBA" id="ARBA00023163"/>
    </source>
</evidence>
<dbReference type="PANTHER" id="PTHR30537:SF66">
    <property type="entry name" value="IRON-REGULATED VIRULENCE REGULATORY PROTEIN IRGB"/>
    <property type="match status" value="1"/>
</dbReference>
<reference evidence="7" key="1">
    <citation type="submission" date="2018-09" db="EMBL/GenBank/DDBJ databases">
        <authorList>
            <person name="Zhu H."/>
        </authorList>
    </citation>
    <scope>NUCLEOTIDE SEQUENCE [LARGE SCALE GENOMIC DNA]</scope>
    <source>
        <strain evidence="7">K1R23-30</strain>
    </source>
</reference>
<dbReference type="PRINTS" id="PR00039">
    <property type="entry name" value="HTHLYSR"/>
</dbReference>
<comment type="caution">
    <text evidence="6">The sequence shown here is derived from an EMBL/GenBank/DDBJ whole genome shotgun (WGS) entry which is preliminary data.</text>
</comment>
<evidence type="ECO:0000313" key="6">
    <source>
        <dbReference type="EMBL" id="RJF97282.1"/>
    </source>
</evidence>
<evidence type="ECO:0000256" key="2">
    <source>
        <dbReference type="ARBA" id="ARBA00023015"/>
    </source>
</evidence>
<dbReference type="GO" id="GO:0006351">
    <property type="term" value="P:DNA-templated transcription"/>
    <property type="evidence" value="ECO:0007669"/>
    <property type="project" value="TreeGrafter"/>
</dbReference>
<evidence type="ECO:0000256" key="3">
    <source>
        <dbReference type="ARBA" id="ARBA00023125"/>
    </source>
</evidence>
<dbReference type="AlphaFoldDB" id="A0A3A3FM73"/>
<dbReference type="InterPro" id="IPR036390">
    <property type="entry name" value="WH_DNA-bd_sf"/>
</dbReference>
<dbReference type="InterPro" id="IPR000847">
    <property type="entry name" value="LysR_HTH_N"/>
</dbReference>
<name>A0A3A3FM73_9BURK</name>
<gene>
    <name evidence="6" type="ORF">D3871_01070</name>
</gene>
<dbReference type="SUPFAM" id="SSF53850">
    <property type="entry name" value="Periplasmic binding protein-like II"/>
    <property type="match status" value="1"/>
</dbReference>
<proteinExistence type="inferred from homology"/>
<evidence type="ECO:0000259" key="5">
    <source>
        <dbReference type="PROSITE" id="PS50931"/>
    </source>
</evidence>
<dbReference type="Pfam" id="PF00126">
    <property type="entry name" value="HTH_1"/>
    <property type="match status" value="1"/>
</dbReference>
<dbReference type="OrthoDB" id="9786526at2"/>
<dbReference type="GO" id="GO:0043565">
    <property type="term" value="F:sequence-specific DNA binding"/>
    <property type="evidence" value="ECO:0007669"/>
    <property type="project" value="TreeGrafter"/>
</dbReference>
<dbReference type="Gene3D" id="1.10.10.10">
    <property type="entry name" value="Winged helix-like DNA-binding domain superfamily/Winged helix DNA-binding domain"/>
    <property type="match status" value="1"/>
</dbReference>
<dbReference type="InterPro" id="IPR058163">
    <property type="entry name" value="LysR-type_TF_proteobact-type"/>
</dbReference>
<evidence type="ECO:0000256" key="1">
    <source>
        <dbReference type="ARBA" id="ARBA00009437"/>
    </source>
</evidence>
<dbReference type="InterPro" id="IPR036388">
    <property type="entry name" value="WH-like_DNA-bd_sf"/>
</dbReference>
<keyword evidence="4" id="KW-0804">Transcription</keyword>
<dbReference type="Proteomes" id="UP000265955">
    <property type="component" value="Unassembled WGS sequence"/>
</dbReference>
<dbReference type="EMBL" id="QYUO01000001">
    <property type="protein sequence ID" value="RJF97282.1"/>
    <property type="molecule type" value="Genomic_DNA"/>
</dbReference>
<comment type="similarity">
    <text evidence="1">Belongs to the LysR transcriptional regulatory family.</text>
</comment>
<dbReference type="GO" id="GO:0003700">
    <property type="term" value="F:DNA-binding transcription factor activity"/>
    <property type="evidence" value="ECO:0007669"/>
    <property type="project" value="InterPro"/>
</dbReference>
<dbReference type="Pfam" id="PF03466">
    <property type="entry name" value="LysR_substrate"/>
    <property type="match status" value="1"/>
</dbReference>
<accession>A0A3A3FM73</accession>
<protein>
    <submittedName>
        <fullName evidence="6">LysR family transcriptional regulator</fullName>
    </submittedName>
</protein>
<dbReference type="PROSITE" id="PS50931">
    <property type="entry name" value="HTH_LYSR"/>
    <property type="match status" value="1"/>
</dbReference>